<dbReference type="InterPro" id="IPR011701">
    <property type="entry name" value="MFS"/>
</dbReference>
<feature type="transmembrane region" description="Helical" evidence="3">
    <location>
        <begin position="79"/>
        <end position="101"/>
    </location>
</feature>
<dbReference type="Pfam" id="PF07690">
    <property type="entry name" value="MFS_1"/>
    <property type="match status" value="2"/>
</dbReference>
<dbReference type="Proteomes" id="UP000319160">
    <property type="component" value="Unassembled WGS sequence"/>
</dbReference>
<dbReference type="PANTHER" id="PTHR11360">
    <property type="entry name" value="MONOCARBOXYLATE TRANSPORTER"/>
    <property type="match status" value="1"/>
</dbReference>
<dbReference type="OrthoDB" id="6509908at2759"/>
<comment type="subcellular location">
    <subcellularLocation>
        <location evidence="1">Membrane</location>
        <topology evidence="1">Multi-pass membrane protein</topology>
    </subcellularLocation>
</comment>
<sequence length="432" mass="46215">MSRNSNLETPGVKIEPELPTVVSGEGAACRPPRGGFSGYLNVLGLFFVYFITLGQLAAFSTYQDYYEEKMLASYSPSTISWIGTSQVFLLGIVGLLSGALYDRGHIHGALIPGFSSVILGLLLLSFSYQYWHVLLSQGFLVGIGGGLVYIPAISIVSLQFPARQALALGIAATGSAIGGIIWPIVFQRLLPAIGFAWTNRVFALMVLILAIASYFTLTVSHPLDLKLLFCRTKDENEYGSESDTPVPVNGRRVIILASLKGRAYQFLCVGVFFTLLGYWVPLFYLVPFASRSLDTSSSRASDLLSILNAASLFGRVLPAAMGHKIGAANILLAGATILGVLILSWISIQNIAGITVWVIFLGFTAGSVITIPNAVGSRLSDASQTGLRIGIMWAVGSVAELIGPPIAGALLTENDGRLNLNAEATYDVLYDY</sequence>
<reference evidence="6" key="1">
    <citation type="submission" date="2019-06" db="EMBL/GenBank/DDBJ databases">
        <title>Draft genome sequence of the griseofulvin-producing fungus Xylaria cubensis strain G536.</title>
        <authorList>
            <person name="Mead M.E."/>
            <person name="Raja H.A."/>
            <person name="Steenwyk J.L."/>
            <person name="Knowles S.L."/>
            <person name="Oberlies N.H."/>
            <person name="Rokas A."/>
        </authorList>
    </citation>
    <scope>NUCLEOTIDE SEQUENCE [LARGE SCALE GENOMIC DNA]</scope>
    <source>
        <strain evidence="6">G536</strain>
    </source>
</reference>
<protein>
    <recommendedName>
        <fullName evidence="4">Major facilitator superfamily (MFS) profile domain-containing protein</fullName>
    </recommendedName>
</protein>
<name>A0A553HRN9_9PEZI</name>
<dbReference type="PROSITE" id="PS50850">
    <property type="entry name" value="MFS"/>
    <property type="match status" value="1"/>
</dbReference>
<comment type="caution">
    <text evidence="5">The sequence shown here is derived from an EMBL/GenBank/DDBJ whole genome shotgun (WGS) entry which is preliminary data.</text>
</comment>
<organism evidence="5 6">
    <name type="scientific">Xylaria flabelliformis</name>
    <dbReference type="NCBI Taxonomy" id="2512241"/>
    <lineage>
        <taxon>Eukaryota</taxon>
        <taxon>Fungi</taxon>
        <taxon>Dikarya</taxon>
        <taxon>Ascomycota</taxon>
        <taxon>Pezizomycotina</taxon>
        <taxon>Sordariomycetes</taxon>
        <taxon>Xylariomycetidae</taxon>
        <taxon>Xylariales</taxon>
        <taxon>Xylariaceae</taxon>
        <taxon>Xylaria</taxon>
    </lineage>
</organism>
<dbReference type="EMBL" id="VFLP01000054">
    <property type="protein sequence ID" value="TRX90601.1"/>
    <property type="molecule type" value="Genomic_DNA"/>
</dbReference>
<keyword evidence="3" id="KW-0472">Membrane</keyword>
<keyword evidence="3" id="KW-1133">Transmembrane helix</keyword>
<feature type="transmembrane region" description="Helical" evidence="3">
    <location>
        <begin position="387"/>
        <end position="411"/>
    </location>
</feature>
<dbReference type="AlphaFoldDB" id="A0A553HRN9"/>
<feature type="transmembrane region" description="Helical" evidence="3">
    <location>
        <begin position="165"/>
        <end position="185"/>
    </location>
</feature>
<keyword evidence="3" id="KW-0812">Transmembrane</keyword>
<evidence type="ECO:0000259" key="4">
    <source>
        <dbReference type="PROSITE" id="PS50850"/>
    </source>
</evidence>
<feature type="transmembrane region" description="Helical" evidence="3">
    <location>
        <begin position="354"/>
        <end position="375"/>
    </location>
</feature>
<accession>A0A553HRN9</accession>
<keyword evidence="6" id="KW-1185">Reference proteome</keyword>
<feature type="transmembrane region" description="Helical" evidence="3">
    <location>
        <begin position="261"/>
        <end position="280"/>
    </location>
</feature>
<dbReference type="InterPro" id="IPR050327">
    <property type="entry name" value="Proton-linked_MCT"/>
</dbReference>
<dbReference type="InterPro" id="IPR036259">
    <property type="entry name" value="MFS_trans_sf"/>
</dbReference>
<dbReference type="Gene3D" id="1.20.1250.20">
    <property type="entry name" value="MFS general substrate transporter like domains"/>
    <property type="match status" value="2"/>
</dbReference>
<evidence type="ECO:0000256" key="1">
    <source>
        <dbReference type="ARBA" id="ARBA00004141"/>
    </source>
</evidence>
<feature type="transmembrane region" description="Helical" evidence="3">
    <location>
        <begin position="330"/>
        <end position="348"/>
    </location>
</feature>
<feature type="transmembrane region" description="Helical" evidence="3">
    <location>
        <begin position="39"/>
        <end position="59"/>
    </location>
</feature>
<dbReference type="GO" id="GO:0022857">
    <property type="term" value="F:transmembrane transporter activity"/>
    <property type="evidence" value="ECO:0007669"/>
    <property type="project" value="InterPro"/>
</dbReference>
<proteinExistence type="inferred from homology"/>
<feature type="transmembrane region" description="Helical" evidence="3">
    <location>
        <begin position="137"/>
        <end position="158"/>
    </location>
</feature>
<dbReference type="SUPFAM" id="SSF103473">
    <property type="entry name" value="MFS general substrate transporter"/>
    <property type="match status" value="1"/>
</dbReference>
<evidence type="ECO:0000313" key="6">
    <source>
        <dbReference type="Proteomes" id="UP000319160"/>
    </source>
</evidence>
<dbReference type="GO" id="GO:0016020">
    <property type="term" value="C:membrane"/>
    <property type="evidence" value="ECO:0007669"/>
    <property type="project" value="UniProtKB-SubCell"/>
</dbReference>
<feature type="transmembrane region" description="Helical" evidence="3">
    <location>
        <begin position="197"/>
        <end position="217"/>
    </location>
</feature>
<feature type="domain" description="Major facilitator superfamily (MFS) profile" evidence="4">
    <location>
        <begin position="41"/>
        <end position="432"/>
    </location>
</feature>
<evidence type="ECO:0000313" key="5">
    <source>
        <dbReference type="EMBL" id="TRX90601.1"/>
    </source>
</evidence>
<feature type="transmembrane region" description="Helical" evidence="3">
    <location>
        <begin position="108"/>
        <end position="131"/>
    </location>
</feature>
<comment type="similarity">
    <text evidence="2">Belongs to the major facilitator superfamily. Monocarboxylate porter (TC 2.A.1.13) family.</text>
</comment>
<dbReference type="PANTHER" id="PTHR11360:SF252">
    <property type="entry name" value="MAJOR FACILITATOR SUPERFAMILY (MFS) PROFILE DOMAIN-CONTAINING PROTEIN-RELATED"/>
    <property type="match status" value="1"/>
</dbReference>
<gene>
    <name evidence="5" type="ORF">FHL15_008574</name>
</gene>
<evidence type="ECO:0000256" key="2">
    <source>
        <dbReference type="ARBA" id="ARBA00006727"/>
    </source>
</evidence>
<evidence type="ECO:0000256" key="3">
    <source>
        <dbReference type="SAM" id="Phobius"/>
    </source>
</evidence>
<dbReference type="InterPro" id="IPR020846">
    <property type="entry name" value="MFS_dom"/>
</dbReference>